<dbReference type="Pfam" id="PF00534">
    <property type="entry name" value="Glycos_transf_1"/>
    <property type="match status" value="1"/>
</dbReference>
<accession>A0A327JRK5</accession>
<evidence type="ECO:0008006" key="6">
    <source>
        <dbReference type="Google" id="ProtNLM"/>
    </source>
</evidence>
<sequence length="409" mass="45892">MRILFLHNNFPGQYRRLMHYLAEDTSFEMVAGTLATNSQTFPISRVNYKPHREVTQAIHPAAATMESAVLTAQAAFQGLYPLKQRGWRPDIVCAHSGWGPALFLRELWPDTKLLSYFEWYYRPHGSDADFLDDGDRSEDSDARTRMRNAPILMDIAQMDWGVSPTRWQLSQFPDHLTGRISVLHDGVDTDYLAPDGDATLEVDGVTLTVKDEVITYVARGMEPYRGFPQFMEAVARLQKSRPNLHTVIVGDDRVAYGAKRKDGKSYKEHALETLGLDTARIHFLGLVPFATFRSVIQISSVHVYLTVPFVLSWSMLEAMSCGALIVASDTPPVREVIADGLNGLLTDFFDTEKLAARIDEAIENQVKLRPLRLAARQTALDRYAAKNLVPAHRQLMMDVATGTLPGRGK</sequence>
<name>A0A327JRK5_9HYPH</name>
<dbReference type="AlphaFoldDB" id="A0A327JRK5"/>
<dbReference type="PANTHER" id="PTHR46401:SF2">
    <property type="entry name" value="GLYCOSYLTRANSFERASE WBBK-RELATED"/>
    <property type="match status" value="1"/>
</dbReference>
<reference evidence="4 5" key="1">
    <citation type="submission" date="2017-07" db="EMBL/GenBank/DDBJ databases">
        <title>Draft Genome Sequences of Select Purple Nonsulfur Bacteria.</title>
        <authorList>
            <person name="Lasarre B."/>
            <person name="Mckinlay J.B."/>
        </authorList>
    </citation>
    <scope>NUCLEOTIDE SEQUENCE [LARGE SCALE GENOMIC DNA]</scope>
    <source>
        <strain evidence="4 5">DSM 11290</strain>
    </source>
</reference>
<dbReference type="InterPro" id="IPR022623">
    <property type="entry name" value="Glyco_trans_4"/>
</dbReference>
<protein>
    <recommendedName>
        <fullName evidence="6">Glycosyl transferase family 1</fullName>
    </recommendedName>
</protein>
<dbReference type="Pfam" id="PF12000">
    <property type="entry name" value="Glyco_trans_4_3"/>
    <property type="match status" value="1"/>
</dbReference>
<evidence type="ECO:0000259" key="3">
    <source>
        <dbReference type="Pfam" id="PF12000"/>
    </source>
</evidence>
<proteinExistence type="predicted"/>
<dbReference type="CDD" id="cd03818">
    <property type="entry name" value="GT4_ExpC-like"/>
    <property type="match status" value="1"/>
</dbReference>
<dbReference type="EMBL" id="NPEV01000012">
    <property type="protein sequence ID" value="RAI28043.1"/>
    <property type="molecule type" value="Genomic_DNA"/>
</dbReference>
<evidence type="ECO:0000259" key="2">
    <source>
        <dbReference type="Pfam" id="PF00534"/>
    </source>
</evidence>
<evidence type="ECO:0000313" key="5">
    <source>
        <dbReference type="Proteomes" id="UP000249299"/>
    </source>
</evidence>
<dbReference type="Proteomes" id="UP000249299">
    <property type="component" value="Unassembled WGS sequence"/>
</dbReference>
<evidence type="ECO:0000313" key="4">
    <source>
        <dbReference type="EMBL" id="RAI28043.1"/>
    </source>
</evidence>
<keyword evidence="1" id="KW-0808">Transferase</keyword>
<dbReference type="OrthoDB" id="9793726at2"/>
<dbReference type="GO" id="GO:0016757">
    <property type="term" value="F:glycosyltransferase activity"/>
    <property type="evidence" value="ECO:0007669"/>
    <property type="project" value="InterPro"/>
</dbReference>
<keyword evidence="5" id="KW-1185">Reference proteome</keyword>
<dbReference type="RefSeq" id="WP_111433832.1">
    <property type="nucleotide sequence ID" value="NZ_JACIGG010000013.1"/>
</dbReference>
<evidence type="ECO:0000256" key="1">
    <source>
        <dbReference type="ARBA" id="ARBA00022679"/>
    </source>
</evidence>
<comment type="caution">
    <text evidence="4">The sequence shown here is derived from an EMBL/GenBank/DDBJ whole genome shotgun (WGS) entry which is preliminary data.</text>
</comment>
<feature type="domain" description="Glycosyl transferase family 1" evidence="2">
    <location>
        <begin position="209"/>
        <end position="370"/>
    </location>
</feature>
<dbReference type="InterPro" id="IPR001296">
    <property type="entry name" value="Glyco_trans_1"/>
</dbReference>
<dbReference type="Gene3D" id="3.40.50.2000">
    <property type="entry name" value="Glycogen Phosphorylase B"/>
    <property type="match status" value="1"/>
</dbReference>
<feature type="domain" description="Glycosyl transferase family 4" evidence="3">
    <location>
        <begin position="28"/>
        <end position="191"/>
    </location>
</feature>
<organism evidence="4 5">
    <name type="scientific">Rhodobium orientis</name>
    <dbReference type="NCBI Taxonomy" id="34017"/>
    <lineage>
        <taxon>Bacteria</taxon>
        <taxon>Pseudomonadati</taxon>
        <taxon>Pseudomonadota</taxon>
        <taxon>Alphaproteobacteria</taxon>
        <taxon>Hyphomicrobiales</taxon>
        <taxon>Rhodobiaceae</taxon>
        <taxon>Rhodobium</taxon>
    </lineage>
</organism>
<dbReference type="SUPFAM" id="SSF53756">
    <property type="entry name" value="UDP-Glycosyltransferase/glycogen phosphorylase"/>
    <property type="match status" value="1"/>
</dbReference>
<dbReference type="GO" id="GO:0009103">
    <property type="term" value="P:lipopolysaccharide biosynthetic process"/>
    <property type="evidence" value="ECO:0007669"/>
    <property type="project" value="TreeGrafter"/>
</dbReference>
<gene>
    <name evidence="4" type="ORF">CH339_08035</name>
</gene>
<dbReference type="PANTHER" id="PTHR46401">
    <property type="entry name" value="GLYCOSYLTRANSFERASE WBBK-RELATED"/>
    <property type="match status" value="1"/>
</dbReference>